<dbReference type="Proteomes" id="UP001189663">
    <property type="component" value="Unassembled WGS sequence"/>
</dbReference>
<protein>
    <recommendedName>
        <fullName evidence="4">Transposase</fullName>
    </recommendedName>
</protein>
<dbReference type="AlphaFoldDB" id="A0ABC8Q817"/>
<evidence type="ECO:0000313" key="3">
    <source>
        <dbReference type="Proteomes" id="UP001189663"/>
    </source>
</evidence>
<feature type="region of interest" description="Disordered" evidence="1">
    <location>
        <begin position="736"/>
        <end position="775"/>
    </location>
</feature>
<feature type="region of interest" description="Disordered" evidence="1">
    <location>
        <begin position="204"/>
        <end position="246"/>
    </location>
</feature>
<sequence>MDNPTALSRILPPTADASLIAHLREIHNATWPARLRRFAPFALAGEPNNKAYVAVAWQPSVRMLHVQPITLDEPPPKCRIPIPIQVDHEDWLSRVKPVQKPVKPPCMRPPIAEVQASMLEGTDRRTMLINALLKVDPTGLGREDDYIINDYIFWDAQIRSERIEQMRQELGAGAGFRAYLLKLFTKYMRYGGGRKSMLALTPFQGGPGKPRLSPAEKPGALSTAEQLKRSKAHAKGNAEPKRGKRVDQTDIDFMTESLTTEWAGNKTSLVTAHRRMCETHYAKAKPEKVPSYGRFWYRHKQIVQEKGLQQKRFGRVATEQYFEPRTGSSSDITQGVLEILDVDGFRPKIPIGAVVNGKMVPMEVTIIFGVSRLSGGVRGYEISLNREKGEGYRRCLISAILPMDDRATSLGLGSLPGLLNGNIDGVFVDNGPGKAKDVRSVVNEDLGGIMLNPPGARGDLKAIGERLNRTMIHIMAEETEEGHTRDKSLLEKIKRRIRRNAKPIALDDFERLLLKTINHVNMTANKRKLRSAVMRRANVGITAASIHQYYQSSRRGQAARAWTERELYDALIPWQERVCSKGLVTFSDASYTSNELVALSSEWAKLPGKNPPLKVGVKRTTQLSQSLLCKDQDENVFEIEMIEEDKRRFGLLSWKAHEFARIDELVREDELKKKRAKSSGTLKARRQEEIDSIEYGRGNAYAGAGGATVAQAKQNGNAWRDAELAERQRAAYGVSPLSGDATQFNAANKPSEDASDDLLAAAARKAEEAYRRTAR</sequence>
<proteinExistence type="predicted"/>
<dbReference type="RefSeq" id="WP_112187032.1">
    <property type="nucleotide sequence ID" value="NZ_CATZAT010000001.1"/>
</dbReference>
<keyword evidence="3" id="KW-1185">Reference proteome</keyword>
<evidence type="ECO:0008006" key="4">
    <source>
        <dbReference type="Google" id="ProtNLM"/>
    </source>
</evidence>
<evidence type="ECO:0000256" key="1">
    <source>
        <dbReference type="SAM" id="MobiDB-lite"/>
    </source>
</evidence>
<accession>A0ABC8Q817</accession>
<feature type="compositionally biased region" description="Basic and acidic residues" evidence="1">
    <location>
        <begin position="764"/>
        <end position="775"/>
    </location>
</feature>
<evidence type="ECO:0000313" key="2">
    <source>
        <dbReference type="EMBL" id="CAJ0781369.1"/>
    </source>
</evidence>
<organism evidence="2 3">
    <name type="scientific">Ralstonia holmesii</name>
    <dbReference type="NCBI Taxonomy" id="3058602"/>
    <lineage>
        <taxon>Bacteria</taxon>
        <taxon>Pseudomonadati</taxon>
        <taxon>Pseudomonadota</taxon>
        <taxon>Betaproteobacteria</taxon>
        <taxon>Burkholderiales</taxon>
        <taxon>Burkholderiaceae</taxon>
        <taxon>Ralstonia</taxon>
    </lineage>
</organism>
<name>A0ABC8Q817_9RALS</name>
<reference evidence="2 3" key="1">
    <citation type="submission" date="2023-07" db="EMBL/GenBank/DDBJ databases">
        <authorList>
            <person name="Peeters C."/>
        </authorList>
    </citation>
    <scope>NUCLEOTIDE SEQUENCE [LARGE SCALE GENOMIC DNA]</scope>
    <source>
        <strain evidence="2 3">LMG 18096</strain>
    </source>
</reference>
<comment type="caution">
    <text evidence="2">The sequence shown here is derived from an EMBL/GenBank/DDBJ whole genome shotgun (WGS) entry which is preliminary data.</text>
</comment>
<dbReference type="EMBL" id="CATZAT010000001">
    <property type="protein sequence ID" value="CAJ0781369.1"/>
    <property type="molecule type" value="Genomic_DNA"/>
</dbReference>
<gene>
    <name evidence="2" type="ORF">LMG18096_01160</name>
</gene>
<feature type="compositionally biased region" description="Basic and acidic residues" evidence="1">
    <location>
        <begin position="236"/>
        <end position="246"/>
    </location>
</feature>